<reference evidence="1 2" key="1">
    <citation type="journal article" date="2009" name="Stand. Genomic Sci.">
        <title>Complete genome sequence of Slackia heliotrinireducens type strain (RHS 1).</title>
        <authorList>
            <person name="Pukall R."/>
            <person name="Lapidus A."/>
            <person name="Nolan M."/>
            <person name="Copeland A."/>
            <person name="Glavina Del Rio T."/>
            <person name="Lucas S."/>
            <person name="Chen F."/>
            <person name="Tice H."/>
            <person name="Cheng J.F."/>
            <person name="Chertkov O."/>
            <person name="Bruce D."/>
            <person name="Goodwin L."/>
            <person name="Kuske C."/>
            <person name="Brettin T."/>
            <person name="Detter J.C."/>
            <person name="Han C."/>
            <person name="Pitluck S."/>
            <person name="Pati A."/>
            <person name="Mavrommatis K."/>
            <person name="Ivanova N."/>
            <person name="Ovchinnikova G."/>
            <person name="Chen A."/>
            <person name="Palaniappan K."/>
            <person name="Schneider S."/>
            <person name="Rohde M."/>
            <person name="Chain P."/>
            <person name="D'haeseleer P."/>
            <person name="Goker M."/>
            <person name="Bristow J."/>
            <person name="Eisen J.A."/>
            <person name="Markowitz V."/>
            <person name="Kyrpides N.C."/>
            <person name="Klenk H.P."/>
            <person name="Hugenholtz P."/>
        </authorList>
    </citation>
    <scope>NUCLEOTIDE SEQUENCE [LARGE SCALE GENOMIC DNA]</scope>
    <source>
        <strain evidence="2">ATCC 29202 / DSM 20476 / NCTC 11029 / RHS 1</strain>
    </source>
</reference>
<evidence type="ECO:0000313" key="1">
    <source>
        <dbReference type="EMBL" id="ACV23512.1"/>
    </source>
</evidence>
<dbReference type="AlphaFoldDB" id="C7N2K4"/>
<dbReference type="KEGG" id="shi:Shel_25050"/>
<evidence type="ECO:0000313" key="2">
    <source>
        <dbReference type="Proteomes" id="UP000002026"/>
    </source>
</evidence>
<keyword evidence="2" id="KW-1185">Reference proteome</keyword>
<proteinExistence type="predicted"/>
<accession>C7N2K4</accession>
<dbReference type="EMBL" id="CP001684">
    <property type="protein sequence ID" value="ACV23512.1"/>
    <property type="molecule type" value="Genomic_DNA"/>
</dbReference>
<dbReference type="Proteomes" id="UP000002026">
    <property type="component" value="Chromosome"/>
</dbReference>
<sequence>MRTVARIGMPPSAGDVFPGIRFFLGRYVRDESIKGNPKAFRAEQNNR</sequence>
<gene>
    <name evidence="1" type="ordered locus">Shel_25050</name>
</gene>
<name>C7N2K4_SLAHD</name>
<organism evidence="1 2">
    <name type="scientific">Slackia heliotrinireducens (strain ATCC 29202 / DSM 20476 / NCTC 11029 / RHS 1)</name>
    <name type="common">Peptococcus heliotrinreducens</name>
    <dbReference type="NCBI Taxonomy" id="471855"/>
    <lineage>
        <taxon>Bacteria</taxon>
        <taxon>Bacillati</taxon>
        <taxon>Actinomycetota</taxon>
        <taxon>Coriobacteriia</taxon>
        <taxon>Eggerthellales</taxon>
        <taxon>Eggerthellaceae</taxon>
        <taxon>Slackia</taxon>
    </lineage>
</organism>
<dbReference type="HOGENOM" id="CLU_3173260_0_0_11"/>
<dbReference type="STRING" id="471855.Shel_25050"/>
<protein>
    <submittedName>
        <fullName evidence="1">Uncharacterized protein</fullName>
    </submittedName>
</protein>